<comment type="caution">
    <text evidence="12">The sequence shown here is derived from an EMBL/GenBank/DDBJ whole genome shotgun (WGS) entry which is preliminary data.</text>
</comment>
<organism evidence="12 13">
    <name type="scientific">Sorlinia euscelidii</name>
    <dbReference type="NCBI Taxonomy" id="3081148"/>
    <lineage>
        <taxon>Bacteria</taxon>
        <taxon>Pseudomonadati</taxon>
        <taxon>Pseudomonadota</taxon>
        <taxon>Alphaproteobacteria</taxon>
        <taxon>Acetobacterales</taxon>
        <taxon>Acetobacteraceae</taxon>
        <taxon>Sorlinia</taxon>
    </lineage>
</organism>
<keyword evidence="5" id="KW-0571">Peptide transport</keyword>
<keyword evidence="13" id="KW-1185">Reference proteome</keyword>
<dbReference type="Gene3D" id="1.10.3720.10">
    <property type="entry name" value="MetI-like"/>
    <property type="match status" value="1"/>
</dbReference>
<evidence type="ECO:0000256" key="3">
    <source>
        <dbReference type="ARBA" id="ARBA00022475"/>
    </source>
</evidence>
<reference evidence="12 13" key="1">
    <citation type="submission" date="2023-10" db="EMBL/GenBank/DDBJ databases">
        <title>Sorlinia euscelidii gen. nov., sp. nov., an acetic acid bacteria isolated from the gut of Euscelidius variegatus emitter.</title>
        <authorList>
            <person name="Michoud G."/>
            <person name="Marasco R."/>
            <person name="Seferji K."/>
            <person name="Gonella E."/>
            <person name="Garuglieri E."/>
            <person name="Alma A."/>
            <person name="Mapelli F."/>
            <person name="Borin S."/>
            <person name="Daffonchio D."/>
            <person name="Crotti E."/>
        </authorList>
    </citation>
    <scope>NUCLEOTIDE SEQUENCE [LARGE SCALE GENOMIC DNA]</scope>
    <source>
        <strain evidence="12 13">EV16P</strain>
    </source>
</reference>
<dbReference type="InterPro" id="IPR000515">
    <property type="entry name" value="MetI-like"/>
</dbReference>
<dbReference type="EMBL" id="JAWJZY010000001">
    <property type="protein sequence ID" value="MEE8657498.1"/>
    <property type="molecule type" value="Genomic_DNA"/>
</dbReference>
<feature type="transmembrane region" description="Helical" evidence="9">
    <location>
        <begin position="273"/>
        <end position="297"/>
    </location>
</feature>
<name>A0ABU7TYV6_9PROT</name>
<evidence type="ECO:0000256" key="8">
    <source>
        <dbReference type="ARBA" id="ARBA00023136"/>
    </source>
</evidence>
<feature type="signal peptide" evidence="10">
    <location>
        <begin position="1"/>
        <end position="24"/>
    </location>
</feature>
<evidence type="ECO:0000259" key="11">
    <source>
        <dbReference type="PROSITE" id="PS50928"/>
    </source>
</evidence>
<keyword evidence="2 9" id="KW-0813">Transport</keyword>
<evidence type="ECO:0000256" key="2">
    <source>
        <dbReference type="ARBA" id="ARBA00022448"/>
    </source>
</evidence>
<evidence type="ECO:0000313" key="12">
    <source>
        <dbReference type="EMBL" id="MEE8657498.1"/>
    </source>
</evidence>
<evidence type="ECO:0000256" key="10">
    <source>
        <dbReference type="SAM" id="SignalP"/>
    </source>
</evidence>
<comment type="subcellular location">
    <subcellularLocation>
        <location evidence="1 9">Cell membrane</location>
        <topology evidence="1 9">Multi-pass membrane protein</topology>
    </subcellularLocation>
</comment>
<feature type="transmembrane region" description="Helical" evidence="9">
    <location>
        <begin position="100"/>
        <end position="124"/>
    </location>
</feature>
<feature type="domain" description="ABC transmembrane type-1" evidence="11">
    <location>
        <begin position="96"/>
        <end position="298"/>
    </location>
</feature>
<sequence>MRIPISVLLALAVLSAIVMGAVFAAPYAHLYDMTPFESHIVDTIQRDGHRVGVMQRNDNSLHLGYTPIGPSWRAGPYALGADAQGRDVASRLLYGGRNSLMIASAAALLGLTLATFLSLWAGFAGGWVERIVSWIMTMLWAVPVYLFASCLSMTMLRDGLHLGPVTLTADNRLIPVCVIAAVYLPYAARLLTTRVRQLAHRDYVKIAASFGASPVKVVVREILPGLLLSLMTFFPLLMALCLLAESALSFLSLGVQAPDVSWGSMIRDGEGLIYTRPVIALLPGMMIMLTVLSLYILSESWTRALGRRDVI</sequence>
<feature type="transmembrane region" description="Helical" evidence="9">
    <location>
        <begin position="226"/>
        <end position="253"/>
    </location>
</feature>
<comment type="similarity">
    <text evidence="9">Belongs to the binding-protein-dependent transport system permease family.</text>
</comment>
<keyword evidence="6" id="KW-0653">Protein transport</keyword>
<dbReference type="SUPFAM" id="SSF161098">
    <property type="entry name" value="MetI-like"/>
    <property type="match status" value="1"/>
</dbReference>
<keyword evidence="3" id="KW-1003">Cell membrane</keyword>
<dbReference type="RefSeq" id="WP_394818538.1">
    <property type="nucleotide sequence ID" value="NZ_JAWJZY010000001.1"/>
</dbReference>
<feature type="transmembrane region" description="Helical" evidence="9">
    <location>
        <begin position="131"/>
        <end position="153"/>
    </location>
</feature>
<proteinExistence type="inferred from homology"/>
<evidence type="ECO:0000256" key="6">
    <source>
        <dbReference type="ARBA" id="ARBA00022927"/>
    </source>
</evidence>
<evidence type="ECO:0000256" key="7">
    <source>
        <dbReference type="ARBA" id="ARBA00022989"/>
    </source>
</evidence>
<dbReference type="CDD" id="cd06261">
    <property type="entry name" value="TM_PBP2"/>
    <property type="match status" value="1"/>
</dbReference>
<dbReference type="InterPro" id="IPR035906">
    <property type="entry name" value="MetI-like_sf"/>
</dbReference>
<feature type="chain" id="PRO_5046159305" evidence="10">
    <location>
        <begin position="25"/>
        <end position="311"/>
    </location>
</feature>
<dbReference type="PROSITE" id="PS50928">
    <property type="entry name" value="ABC_TM1"/>
    <property type="match status" value="1"/>
</dbReference>
<feature type="transmembrane region" description="Helical" evidence="9">
    <location>
        <begin position="173"/>
        <end position="191"/>
    </location>
</feature>
<dbReference type="PANTHER" id="PTHR43386:SF1">
    <property type="entry name" value="D,D-DIPEPTIDE TRANSPORT SYSTEM PERMEASE PROTEIN DDPC-RELATED"/>
    <property type="match status" value="1"/>
</dbReference>
<evidence type="ECO:0000256" key="9">
    <source>
        <dbReference type="RuleBase" id="RU363032"/>
    </source>
</evidence>
<dbReference type="InterPro" id="IPR050366">
    <property type="entry name" value="BP-dependent_transpt_permease"/>
</dbReference>
<keyword evidence="7 9" id="KW-1133">Transmembrane helix</keyword>
<dbReference type="Pfam" id="PF00528">
    <property type="entry name" value="BPD_transp_1"/>
    <property type="match status" value="1"/>
</dbReference>
<evidence type="ECO:0000256" key="5">
    <source>
        <dbReference type="ARBA" id="ARBA00022856"/>
    </source>
</evidence>
<keyword evidence="10" id="KW-0732">Signal</keyword>
<keyword evidence="4 9" id="KW-0812">Transmembrane</keyword>
<accession>A0ABU7TYV6</accession>
<gene>
    <name evidence="12" type="ORF">DOFOFD_00480</name>
</gene>
<evidence type="ECO:0000313" key="13">
    <source>
        <dbReference type="Proteomes" id="UP001312908"/>
    </source>
</evidence>
<keyword evidence="8 9" id="KW-0472">Membrane</keyword>
<evidence type="ECO:0000256" key="4">
    <source>
        <dbReference type="ARBA" id="ARBA00022692"/>
    </source>
</evidence>
<dbReference type="Proteomes" id="UP001312908">
    <property type="component" value="Unassembled WGS sequence"/>
</dbReference>
<evidence type="ECO:0000256" key="1">
    <source>
        <dbReference type="ARBA" id="ARBA00004651"/>
    </source>
</evidence>
<protein>
    <submittedName>
        <fullName evidence="12">ABC transporter permease</fullName>
    </submittedName>
</protein>
<dbReference type="PANTHER" id="PTHR43386">
    <property type="entry name" value="OLIGOPEPTIDE TRANSPORT SYSTEM PERMEASE PROTEIN APPC"/>
    <property type="match status" value="1"/>
</dbReference>